<dbReference type="Pfam" id="PF02698">
    <property type="entry name" value="DUF218"/>
    <property type="match status" value="1"/>
</dbReference>
<dbReference type="CDD" id="cd06259">
    <property type="entry name" value="YdcF-like"/>
    <property type="match status" value="1"/>
</dbReference>
<evidence type="ECO:0000259" key="2">
    <source>
        <dbReference type="Pfam" id="PF02698"/>
    </source>
</evidence>
<dbReference type="InterPro" id="IPR003848">
    <property type="entry name" value="DUF218"/>
</dbReference>
<feature type="transmembrane region" description="Helical" evidence="1">
    <location>
        <begin position="6"/>
        <end position="22"/>
    </location>
</feature>
<protein>
    <submittedName>
        <fullName evidence="3">YdcF family protein</fullName>
    </submittedName>
</protein>
<dbReference type="InterPro" id="IPR051599">
    <property type="entry name" value="Cell_Envelope_Assoc"/>
</dbReference>
<feature type="transmembrane region" description="Helical" evidence="1">
    <location>
        <begin position="90"/>
        <end position="113"/>
    </location>
</feature>
<sequence length="350" mass="39901">MTLFMIGIIIFIIFLLSFLQNPSRLINGFILLNAIMFMLIDLILSLESINQSLAIGVFLTIFILGILIFFGVIIFLIVNGITMMKREGRSLSNMLSFIVGVGTLIIIVFVIVSPFLPFDFGIREIIYGFIFWLFLATITFFLLLLDFLVSALVYRVRFYRMNKDFIIVLGAGLIRGREVSKLLGSRLDKAYDFYLKQKNKKGKDSKIIVSGGKGSDEKISEAEAMKDYLVSKGCPREDIILEDKARTTYENMVLSKKIMDKMKKKYKSVFVTNEYHVFRAGILAKKAGLKNVGLGSKTAFYFVPSAFIREFIGVLSLRRWWYVFLMVILALFIVAVFVALHFIAELGYII</sequence>
<evidence type="ECO:0000313" key="4">
    <source>
        <dbReference type="Proteomes" id="UP001299068"/>
    </source>
</evidence>
<dbReference type="PANTHER" id="PTHR30336:SF18">
    <property type="entry name" value="MEMBRANE PROTEIN"/>
    <property type="match status" value="1"/>
</dbReference>
<dbReference type="InterPro" id="IPR014729">
    <property type="entry name" value="Rossmann-like_a/b/a_fold"/>
</dbReference>
<accession>A0ABS7L0C6</accession>
<keyword evidence="1" id="KW-1133">Transmembrane helix</keyword>
<keyword evidence="4" id="KW-1185">Reference proteome</keyword>
<name>A0ABS7L0C6_CLOSR</name>
<organism evidence="3 4">
    <name type="scientific">Clostridium sardiniense</name>
    <name type="common">Clostridium absonum</name>
    <dbReference type="NCBI Taxonomy" id="29369"/>
    <lineage>
        <taxon>Bacteria</taxon>
        <taxon>Bacillati</taxon>
        <taxon>Bacillota</taxon>
        <taxon>Clostridia</taxon>
        <taxon>Eubacteriales</taxon>
        <taxon>Clostridiaceae</taxon>
        <taxon>Clostridium</taxon>
    </lineage>
</organism>
<comment type="caution">
    <text evidence="3">The sequence shown here is derived from an EMBL/GenBank/DDBJ whole genome shotgun (WGS) entry which is preliminary data.</text>
</comment>
<evidence type="ECO:0000256" key="1">
    <source>
        <dbReference type="SAM" id="Phobius"/>
    </source>
</evidence>
<proteinExistence type="predicted"/>
<feature type="transmembrane region" description="Helical" evidence="1">
    <location>
        <begin position="320"/>
        <end position="344"/>
    </location>
</feature>
<keyword evidence="1" id="KW-0812">Transmembrane</keyword>
<feature type="transmembrane region" description="Helical" evidence="1">
    <location>
        <begin position="29"/>
        <end position="46"/>
    </location>
</feature>
<dbReference type="EMBL" id="JAIKTU010000010">
    <property type="protein sequence ID" value="MBY0756342.1"/>
    <property type="molecule type" value="Genomic_DNA"/>
</dbReference>
<keyword evidence="1" id="KW-0472">Membrane</keyword>
<reference evidence="3 4" key="1">
    <citation type="journal article" date="2021" name="Cell Host Microbe">
        <title>in vivo commensal control of Clostridioides difficile virulence.</title>
        <authorList>
            <person name="Girinathan B.P."/>
            <person name="Dibenedetto N."/>
            <person name="Worley J.N."/>
            <person name="Peltier J."/>
            <person name="Arrieta-Ortiz M.L."/>
            <person name="Rupa Christinal Immanuel S."/>
            <person name="Lavin R."/>
            <person name="Delaney M.L."/>
            <person name="Cummins C."/>
            <person name="Hoffmann M."/>
            <person name="Luo Y."/>
            <person name="Gonzalez-Escalona N."/>
            <person name="Allard M."/>
            <person name="Onderdonk A.B."/>
            <person name="Gerber G.K."/>
            <person name="Sonenshein A.L."/>
            <person name="Baliga N."/>
            <person name="Dupuy B."/>
            <person name="Bry L."/>
        </authorList>
    </citation>
    <scope>NUCLEOTIDE SEQUENCE [LARGE SCALE GENOMIC DNA]</scope>
    <source>
        <strain evidence="3 4">DSM 599</strain>
    </source>
</reference>
<feature type="transmembrane region" description="Helical" evidence="1">
    <location>
        <begin position="52"/>
        <end position="78"/>
    </location>
</feature>
<dbReference type="PANTHER" id="PTHR30336">
    <property type="entry name" value="INNER MEMBRANE PROTEIN, PROBABLE PERMEASE"/>
    <property type="match status" value="1"/>
</dbReference>
<dbReference type="Gene3D" id="3.40.50.620">
    <property type="entry name" value="HUPs"/>
    <property type="match status" value="1"/>
</dbReference>
<gene>
    <name evidence="3" type="ORF">K5V21_12875</name>
</gene>
<feature type="domain" description="DUF218" evidence="2">
    <location>
        <begin position="164"/>
        <end position="313"/>
    </location>
</feature>
<feature type="transmembrane region" description="Helical" evidence="1">
    <location>
        <begin position="125"/>
        <end position="154"/>
    </location>
</feature>
<dbReference type="RefSeq" id="WP_221861597.1">
    <property type="nucleotide sequence ID" value="NZ_JAIKTU010000010.1"/>
</dbReference>
<dbReference type="Proteomes" id="UP001299068">
    <property type="component" value="Unassembled WGS sequence"/>
</dbReference>
<evidence type="ECO:0000313" key="3">
    <source>
        <dbReference type="EMBL" id="MBY0756342.1"/>
    </source>
</evidence>